<protein>
    <recommendedName>
        <fullName evidence="3">SprT-like family protein</fullName>
    </recommendedName>
</protein>
<accession>A0ABY6G531</accession>
<keyword evidence="1" id="KW-0614">Plasmid</keyword>
<proteinExistence type="predicted"/>
<dbReference type="EMBL" id="CP107021">
    <property type="protein sequence ID" value="UYG18322.1"/>
    <property type="molecule type" value="Genomic_DNA"/>
</dbReference>
<gene>
    <name evidence="1" type="ORF">BRM3_14950</name>
</gene>
<geneLocation type="plasmid" evidence="1 2">
    <name>unnamed</name>
</geneLocation>
<keyword evidence="2" id="KW-1185">Reference proteome</keyword>
<evidence type="ECO:0000313" key="2">
    <source>
        <dbReference type="Proteomes" id="UP001164305"/>
    </source>
</evidence>
<organism evidence="1 2">
    <name type="scientific">Brachybacterium huguangmaarense</name>
    <dbReference type="NCBI Taxonomy" id="1652028"/>
    <lineage>
        <taxon>Bacteria</taxon>
        <taxon>Bacillati</taxon>
        <taxon>Actinomycetota</taxon>
        <taxon>Actinomycetes</taxon>
        <taxon>Micrococcales</taxon>
        <taxon>Dermabacteraceae</taxon>
        <taxon>Brachybacterium</taxon>
    </lineage>
</organism>
<sequence>MTAIEETWQMIRTQNPDTPEVIVTLGAGSDLRGSGLRLGHFAPSRWVRADVEVHELFVGGEGLERGPVAVLGTLLHEAAHGIAATRGIQDTSRQGRYHNKKFQAIAHEVGIEVEHSRELGYSTTTVPEATERRYSTAVTALGAAITAYRRAEVAGAAGGRGSSNNGLSLACGCGRKIRASVSVAEAGPIICGLCEAPFEAPETDTDPE</sequence>
<evidence type="ECO:0008006" key="3">
    <source>
        <dbReference type="Google" id="ProtNLM"/>
    </source>
</evidence>
<dbReference type="RefSeq" id="WP_263595511.1">
    <property type="nucleotide sequence ID" value="NZ_CP107021.1"/>
</dbReference>
<reference evidence="1" key="1">
    <citation type="submission" date="2022-10" db="EMBL/GenBank/DDBJ databases">
        <title>Whole-Genome Sequencing of Brachybacterium huguangmaarense BRM-3, Isolated from Betula schmidtii.</title>
        <authorList>
            <person name="Haam D."/>
        </authorList>
    </citation>
    <scope>NUCLEOTIDE SEQUENCE</scope>
    <source>
        <strain evidence="1">BRM-3</strain>
        <plasmid evidence="1">unnamed</plasmid>
    </source>
</reference>
<evidence type="ECO:0000313" key="1">
    <source>
        <dbReference type="EMBL" id="UYG18322.1"/>
    </source>
</evidence>
<name>A0ABY6G531_9MICO</name>
<dbReference type="Proteomes" id="UP001164305">
    <property type="component" value="Plasmid unnamed"/>
</dbReference>